<proteinExistence type="predicted"/>
<evidence type="ECO:0000259" key="1">
    <source>
        <dbReference type="Pfam" id="PF07045"/>
    </source>
</evidence>
<dbReference type="PANTHER" id="PTHR41521">
    <property type="match status" value="1"/>
</dbReference>
<dbReference type="PANTHER" id="PTHR41521:SF4">
    <property type="entry name" value="BLR0684 PROTEIN"/>
    <property type="match status" value="1"/>
</dbReference>
<dbReference type="Proteomes" id="UP000182827">
    <property type="component" value="Unassembled WGS sequence"/>
</dbReference>
<dbReference type="RefSeq" id="WP_010116206.1">
    <property type="nucleotide sequence ID" value="NZ_CAXYUG010000047.1"/>
</dbReference>
<feature type="domain" description="DUF1330" evidence="1">
    <location>
        <begin position="2"/>
        <end position="95"/>
    </location>
</feature>
<dbReference type="Pfam" id="PF07045">
    <property type="entry name" value="DUF1330"/>
    <property type="match status" value="1"/>
</dbReference>
<evidence type="ECO:0000313" key="2">
    <source>
        <dbReference type="EMBL" id="SFT25327.1"/>
    </source>
</evidence>
<dbReference type="Gene3D" id="3.30.70.100">
    <property type="match status" value="1"/>
</dbReference>
<evidence type="ECO:0000313" key="3">
    <source>
        <dbReference type="Proteomes" id="UP000182827"/>
    </source>
</evidence>
<name>A0A1I6WH70_9GAMM</name>
<dbReference type="AlphaFoldDB" id="A0A1I6WH70"/>
<protein>
    <submittedName>
        <fullName evidence="2">Uncharacterized conserved protein, DUF1330 family</fullName>
    </submittedName>
</protein>
<sequence>MSAYVVFTREQTSDSEQLVQYAEKAPLAREGRELTALAFYGQLEVLEGNEIEGAVILRFPDMAAARDWYHSPAYQEALQHRLKGATYRVFMIEGIEEAL</sequence>
<dbReference type="InterPro" id="IPR011008">
    <property type="entry name" value="Dimeric_a/b-barrel"/>
</dbReference>
<keyword evidence="3" id="KW-1185">Reference proteome</keyword>
<organism evidence="2 3">
    <name type="scientific">Acinetobacter bohemicus</name>
    <dbReference type="NCBI Taxonomy" id="1435036"/>
    <lineage>
        <taxon>Bacteria</taxon>
        <taxon>Pseudomonadati</taxon>
        <taxon>Pseudomonadota</taxon>
        <taxon>Gammaproteobacteria</taxon>
        <taxon>Moraxellales</taxon>
        <taxon>Moraxellaceae</taxon>
        <taxon>Acinetobacter</taxon>
    </lineage>
</organism>
<gene>
    <name evidence="2" type="ORF">SAMN05444586_10664</name>
</gene>
<dbReference type="EMBL" id="FOZU01000066">
    <property type="protein sequence ID" value="SFT25327.1"/>
    <property type="molecule type" value="Genomic_DNA"/>
</dbReference>
<dbReference type="InterPro" id="IPR010753">
    <property type="entry name" value="DUF1330"/>
</dbReference>
<dbReference type="SUPFAM" id="SSF54909">
    <property type="entry name" value="Dimeric alpha+beta barrel"/>
    <property type="match status" value="1"/>
</dbReference>
<reference evidence="3" key="1">
    <citation type="submission" date="2016-10" db="EMBL/GenBank/DDBJ databases">
        <authorList>
            <person name="Varghese N."/>
            <person name="Submissions S."/>
        </authorList>
    </citation>
    <scope>NUCLEOTIDE SEQUENCE [LARGE SCALE GENOMIC DNA]</scope>
    <source>
        <strain evidence="3">ANC 5076</strain>
    </source>
</reference>
<accession>A0A1I6WH70</accession>